<evidence type="ECO:0000313" key="3">
    <source>
        <dbReference type="Proteomes" id="UP000234474"/>
    </source>
</evidence>
<feature type="domain" description="Carboxylesterase type B" evidence="1">
    <location>
        <begin position="37"/>
        <end position="361"/>
    </location>
</feature>
<comment type="caution">
    <text evidence="2">The sequence shown here is derived from an EMBL/GenBank/DDBJ whole genome shotgun (WGS) entry which is preliminary data.</text>
</comment>
<feature type="domain" description="Carboxylesterase type B" evidence="1">
    <location>
        <begin position="367"/>
        <end position="472"/>
    </location>
</feature>
<accession>A0A2I1BTW8</accession>
<dbReference type="GO" id="GO:0016787">
    <property type="term" value="F:hydrolase activity"/>
    <property type="evidence" value="ECO:0007669"/>
    <property type="project" value="UniProtKB-KW"/>
</dbReference>
<evidence type="ECO:0000259" key="1">
    <source>
        <dbReference type="Pfam" id="PF00135"/>
    </source>
</evidence>
<sequence>MHTIPRHRKQNSTTKAMAFSLLSSVAFLITATIVAANPTVTISSGIVIGTTVTPVNQPSATAVVNAFLGIPFAKSPPQRFSPPEEPEPWSTPLQAQRLAPSCPQQNITVNDSVDSLSLERQLALTSAGDIQQSEDCLYLNVYAPQNVSSSSLTEVMFWIHGGDLISGSASQTLYTDSPLPITENVVLVIPNYRLSMFGFSNSPEIPSGQQNSGFLDQRLALNWTQKNIQRFGGDPSKVTIFSESAGGWSAKQLLAIPPSPLPFQAAIIESEALELPGNGTGNYQNVSQYFNCTDIDCLRNVSMNSIQDYVSKNNLFFKPVADNVTSVSDIRSSINNGTFANVSMIIGTNKNELSKLVYLISGDGTFNVNQTLDNICAALHLQMPTWAIANYTSGHGRKVWRYRYSASLNDTGTFPGEGAVHASEVPIVFGTYATENATDQEVALSKYMQQAWASFAKNPDGGPGWPQMGTNGGLELADIGSGNSSGENNITFWEADSYCDTLLGYAEVLGFAW</sequence>
<dbReference type="Pfam" id="PF00135">
    <property type="entry name" value="COesterase"/>
    <property type="match status" value="2"/>
</dbReference>
<dbReference type="GeneID" id="36533295"/>
<dbReference type="OrthoDB" id="408631at2759"/>
<dbReference type="VEuPathDB" id="FungiDB:P174DRAFT_435988"/>
<dbReference type="RefSeq" id="XP_024677414.1">
    <property type="nucleotide sequence ID" value="XM_024825970.1"/>
</dbReference>
<dbReference type="InterPro" id="IPR019819">
    <property type="entry name" value="Carboxylesterase_B_CS"/>
</dbReference>
<dbReference type="PROSITE" id="PS00941">
    <property type="entry name" value="CARBOXYLESTERASE_B_2"/>
    <property type="match status" value="1"/>
</dbReference>
<proteinExistence type="predicted"/>
<dbReference type="AlphaFoldDB" id="A0A2I1BTW8"/>
<dbReference type="InterPro" id="IPR029058">
    <property type="entry name" value="AB_hydrolase_fold"/>
</dbReference>
<evidence type="ECO:0000313" key="2">
    <source>
        <dbReference type="EMBL" id="PKX88819.1"/>
    </source>
</evidence>
<dbReference type="PANTHER" id="PTHR11559">
    <property type="entry name" value="CARBOXYLESTERASE"/>
    <property type="match status" value="1"/>
</dbReference>
<dbReference type="SUPFAM" id="SSF53474">
    <property type="entry name" value="alpha/beta-Hydrolases"/>
    <property type="match status" value="1"/>
</dbReference>
<keyword evidence="3" id="KW-1185">Reference proteome</keyword>
<organism evidence="2 3">
    <name type="scientific">Aspergillus novofumigatus (strain IBT 16806)</name>
    <dbReference type="NCBI Taxonomy" id="1392255"/>
    <lineage>
        <taxon>Eukaryota</taxon>
        <taxon>Fungi</taxon>
        <taxon>Dikarya</taxon>
        <taxon>Ascomycota</taxon>
        <taxon>Pezizomycotina</taxon>
        <taxon>Eurotiomycetes</taxon>
        <taxon>Eurotiomycetidae</taxon>
        <taxon>Eurotiales</taxon>
        <taxon>Aspergillaceae</taxon>
        <taxon>Aspergillus</taxon>
        <taxon>Aspergillus subgen. Fumigati</taxon>
    </lineage>
</organism>
<dbReference type="EMBL" id="MSZS01000012">
    <property type="protein sequence ID" value="PKX88819.1"/>
    <property type="molecule type" value="Genomic_DNA"/>
</dbReference>
<dbReference type="Gene3D" id="3.40.50.1820">
    <property type="entry name" value="alpha/beta hydrolase"/>
    <property type="match status" value="2"/>
</dbReference>
<dbReference type="STRING" id="1392255.A0A2I1BTW8"/>
<protein>
    <submittedName>
        <fullName evidence="2">Alpha/beta-hydrolase</fullName>
    </submittedName>
</protein>
<dbReference type="OMA" id="KAVMFWL"/>
<gene>
    <name evidence="2" type="ORF">P174DRAFT_435988</name>
</gene>
<keyword evidence="2" id="KW-0378">Hydrolase</keyword>
<name>A0A2I1BTW8_ASPN1</name>
<dbReference type="InterPro" id="IPR050309">
    <property type="entry name" value="Type-B_Carboxylest/Lipase"/>
</dbReference>
<reference evidence="3" key="1">
    <citation type="journal article" date="2018" name="Proc. Natl. Acad. Sci. U.S.A.">
        <title>Linking secondary metabolites to gene clusters through genome sequencing of six diverse Aspergillus species.</title>
        <authorList>
            <person name="Kaerboelling I."/>
            <person name="Vesth T.C."/>
            <person name="Frisvad J.C."/>
            <person name="Nybo J.L."/>
            <person name="Theobald S."/>
            <person name="Kuo A."/>
            <person name="Bowyer P."/>
            <person name="Matsuda Y."/>
            <person name="Mondo S."/>
            <person name="Lyhne E.K."/>
            <person name="Kogle M.E."/>
            <person name="Clum A."/>
            <person name="Lipzen A."/>
            <person name="Salamov A."/>
            <person name="Ngan C.Y."/>
            <person name="Daum C."/>
            <person name="Chiniquy J."/>
            <person name="Barry K."/>
            <person name="LaButti K."/>
            <person name="Haridas S."/>
            <person name="Simmons B.A."/>
            <person name="Magnuson J.K."/>
            <person name="Mortensen U.H."/>
            <person name="Larsen T.O."/>
            <person name="Grigoriev I.V."/>
            <person name="Baker S.E."/>
            <person name="Andersen M.R."/>
        </authorList>
    </citation>
    <scope>NUCLEOTIDE SEQUENCE [LARGE SCALE GENOMIC DNA]</scope>
    <source>
        <strain evidence="3">IBT 16806</strain>
    </source>
</reference>
<dbReference type="InterPro" id="IPR002018">
    <property type="entry name" value="CarbesteraseB"/>
</dbReference>
<dbReference type="Proteomes" id="UP000234474">
    <property type="component" value="Unassembled WGS sequence"/>
</dbReference>